<dbReference type="PANTHER" id="PTHR31267:SF7">
    <property type="entry name" value="DENTIN SIALOPHOSPHOPROTEIN-LIKE PROTEIN"/>
    <property type="match status" value="1"/>
</dbReference>
<feature type="region of interest" description="Disordered" evidence="1">
    <location>
        <begin position="510"/>
        <end position="565"/>
    </location>
</feature>
<feature type="region of interest" description="Disordered" evidence="1">
    <location>
        <begin position="1313"/>
        <end position="1352"/>
    </location>
</feature>
<feature type="compositionally biased region" description="Polar residues" evidence="1">
    <location>
        <begin position="1228"/>
        <end position="1238"/>
    </location>
</feature>
<reference evidence="2 3" key="1">
    <citation type="journal article" date="2021" name="Commun. Biol.">
        <title>The genome of Shorea leprosula (Dipterocarpaceae) highlights the ecological relevance of drought in aseasonal tropical rainforests.</title>
        <authorList>
            <person name="Ng K.K.S."/>
            <person name="Kobayashi M.J."/>
            <person name="Fawcett J.A."/>
            <person name="Hatakeyama M."/>
            <person name="Paape T."/>
            <person name="Ng C.H."/>
            <person name="Ang C.C."/>
            <person name="Tnah L.H."/>
            <person name="Lee C.T."/>
            <person name="Nishiyama T."/>
            <person name="Sese J."/>
            <person name="O'Brien M.J."/>
            <person name="Copetti D."/>
            <person name="Mohd Noor M.I."/>
            <person name="Ong R.C."/>
            <person name="Putra M."/>
            <person name="Sireger I.Z."/>
            <person name="Indrioko S."/>
            <person name="Kosugi Y."/>
            <person name="Izuno A."/>
            <person name="Isagi Y."/>
            <person name="Lee S.L."/>
            <person name="Shimizu K.K."/>
        </authorList>
    </citation>
    <scope>NUCLEOTIDE SEQUENCE [LARGE SCALE GENOMIC DNA]</scope>
    <source>
        <strain evidence="2">214</strain>
    </source>
</reference>
<feature type="region of interest" description="Disordered" evidence="1">
    <location>
        <begin position="1147"/>
        <end position="1238"/>
    </location>
</feature>
<organism evidence="2 3">
    <name type="scientific">Rubroshorea leprosula</name>
    <dbReference type="NCBI Taxonomy" id="152421"/>
    <lineage>
        <taxon>Eukaryota</taxon>
        <taxon>Viridiplantae</taxon>
        <taxon>Streptophyta</taxon>
        <taxon>Embryophyta</taxon>
        <taxon>Tracheophyta</taxon>
        <taxon>Spermatophyta</taxon>
        <taxon>Magnoliopsida</taxon>
        <taxon>eudicotyledons</taxon>
        <taxon>Gunneridae</taxon>
        <taxon>Pentapetalae</taxon>
        <taxon>rosids</taxon>
        <taxon>malvids</taxon>
        <taxon>Malvales</taxon>
        <taxon>Dipterocarpaceae</taxon>
        <taxon>Rubroshorea</taxon>
    </lineage>
</organism>
<comment type="caution">
    <text evidence="2">The sequence shown here is derived from an EMBL/GenBank/DDBJ whole genome shotgun (WGS) entry which is preliminary data.</text>
</comment>
<feature type="region of interest" description="Disordered" evidence="1">
    <location>
        <begin position="819"/>
        <end position="871"/>
    </location>
</feature>
<evidence type="ECO:0000313" key="3">
    <source>
        <dbReference type="Proteomes" id="UP001054252"/>
    </source>
</evidence>
<gene>
    <name evidence="2" type="ORF">SLEP1_g43795</name>
</gene>
<dbReference type="Proteomes" id="UP001054252">
    <property type="component" value="Unassembled WGS sequence"/>
</dbReference>
<feature type="compositionally biased region" description="Polar residues" evidence="1">
    <location>
        <begin position="1161"/>
        <end position="1171"/>
    </location>
</feature>
<feature type="region of interest" description="Disordered" evidence="1">
    <location>
        <begin position="1003"/>
        <end position="1026"/>
    </location>
</feature>
<feature type="compositionally biased region" description="Polar residues" evidence="1">
    <location>
        <begin position="511"/>
        <end position="553"/>
    </location>
</feature>
<evidence type="ECO:0000313" key="2">
    <source>
        <dbReference type="EMBL" id="GKV35539.1"/>
    </source>
</evidence>
<feature type="compositionally biased region" description="Polar residues" evidence="1">
    <location>
        <begin position="619"/>
        <end position="636"/>
    </location>
</feature>
<dbReference type="EMBL" id="BPVZ01000111">
    <property type="protein sequence ID" value="GKV35539.1"/>
    <property type="molecule type" value="Genomic_DNA"/>
</dbReference>
<feature type="region of interest" description="Disordered" evidence="1">
    <location>
        <begin position="617"/>
        <end position="636"/>
    </location>
</feature>
<feature type="compositionally biased region" description="Polar residues" evidence="1">
    <location>
        <begin position="1003"/>
        <end position="1014"/>
    </location>
</feature>
<feature type="compositionally biased region" description="Polar residues" evidence="1">
    <location>
        <begin position="1090"/>
        <end position="1102"/>
    </location>
</feature>
<feature type="compositionally biased region" description="Polar residues" evidence="1">
    <location>
        <begin position="819"/>
        <end position="840"/>
    </location>
</feature>
<dbReference type="PANTHER" id="PTHR31267">
    <property type="entry name" value="DENTIN SIALOPHOSPHOPROTEIN-LIKE PROTEIN"/>
    <property type="match status" value="1"/>
</dbReference>
<protein>
    <submittedName>
        <fullName evidence="2">Uncharacterized protein</fullName>
    </submittedName>
</protein>
<feature type="compositionally biased region" description="Polar residues" evidence="1">
    <location>
        <begin position="1201"/>
        <end position="1215"/>
    </location>
</feature>
<proteinExistence type="predicted"/>
<feature type="region of interest" description="Disordered" evidence="1">
    <location>
        <begin position="579"/>
        <end position="602"/>
    </location>
</feature>
<feature type="compositionally biased region" description="Polar residues" evidence="1">
    <location>
        <begin position="1317"/>
        <end position="1334"/>
    </location>
</feature>
<feature type="region of interest" description="Disordered" evidence="1">
    <location>
        <begin position="1076"/>
        <end position="1102"/>
    </location>
</feature>
<feature type="compositionally biased region" description="Polar residues" evidence="1">
    <location>
        <begin position="587"/>
        <end position="599"/>
    </location>
</feature>
<feature type="compositionally biased region" description="Low complexity" evidence="1">
    <location>
        <begin position="1147"/>
        <end position="1159"/>
    </location>
</feature>
<name>A0AAV5LE61_9ROSI</name>
<feature type="compositionally biased region" description="Polar residues" evidence="1">
    <location>
        <begin position="1342"/>
        <end position="1352"/>
    </location>
</feature>
<sequence>MPGNEVGDRIHNFLGQEGVSQGQHHSQVTDGAWPSLNNNLWVGNQRQIGGPLLSNLKNYNLQQLADSEREHGDQSLRLQHGLNFMQSSLRSEIAGGSSQNQSPIVNGYLQGHQTFQSRQSETNFLGVDTTSRSLSVLESQMGNGPELHEKNSTSLESTESPVNYDFFGSQQQIGAQQLGMLQPLPRQQSGINDMHLLQQHVMLKQMQELHRQQLQKPRFQQHEASHLNPINQISSIAKQGSGNLSQVSVNGVLTHDVSSCSWQPELVTGSENWLQNGASTVMQGSSSGFMFSTEQGQAHLMGLIPQQVDQSLYGVPITGTRGNASQYSSVQVDKPSMQQVSATGNAFQGNQYAAPPDQGSLRDRTSVLKHGDQSRSIFGPDAGQAFNGGHNLETLQYMNTQQINSLMSEFNGRQEIASPSEASMEKSVIPASSSQNVTTLDPTEEKILFGSDDSIWDVFGKGSNMGSLLDATDTFGSFPSLQSGSWSALMQSAVAETSSSDVGIQERDGLSLQNNEPPARNQQSSTVNDGSKKQSAWADNTVQTGSTLNSRSFTPADGHTNLNYSSFPGVQQLAVQATVRQSERLQNDSSQRFPQQSPEEQTKWLDRSLVKKPLDESSQHFGNISHSANSQSSMKSISGYHQSIASHNLGSQPYNKPNGWNFIGSALHGAGILSENQGNEGSLQHFQGSNKKSYIHEEKGHNSGPLKIDSISNVAGEMGHMKSAMTSPQFYREGSNLKNAAAKTDSITTRLTKESSQQLAHGHNLNLWKSIDSTANSGLNRVSAEYQHQEDKSAHTLESFENNFSDKGAVEAHELENSNIKENSNDSFRSNASQHSSGSSMREKVQLDGNDPDGGKQKSSSHVSWKPPVTRKFQYHPMGDLGVEVEPSYRIKHVAHSHSRPQDVSQLRGDNQNYVQAKFPGQVTGESFLNGKGRFAGLQGDAKCFDGVPSKSMYPGCATATAIPLDRSYANHVPDKTTLMSQNVLELLQKVDQSKDSGIAAHLTSSQRNQSSEMADTKASDGSVDHLQQIQSSSSQGFGLQLGPPSQRSPILDHAFTSQSAAQTVCSLNTTAASSDIGRKAHNTRLGPTASVQSSNPHQTPTVEFKNTIPIMSGHIDNKVFQYNMNGAALTSGFPHSRSHFQNQNVTSVGGPVVSSESVKTPFSRSVSQGKQTDDLYERAQTSQSGMASVAHMPKGVLDNDLTSSTETSQPATNQNHERDPAPALKAMSTSGPSVTLGSFPNAPQSCFLGSQPAKISQNLFKPQVHSNNNSETPLSGSQKLDGQLFQTVGNDPSEFDASYGKSRSFVAEEQSLRVKQVSQENDTSQKTPNASHVQQKESVVKSDGSSGLTTSRGEIEAFGHSLKPNNMIHQNLSLLHQVQAVKSIEIDPSNRSLKRFKGPDSGLNAQQVAALGGHQLSYGSNTVVRDEPVNHTLVPSGDSKMVGFSLNSGDNLEANASSDDMLAYGPKDIQKFSSNGSPAATRREHTQVSPQMAPSWFDRYGTFKNGQMLPMYDTQKFAATMTLEKSLIVGRPSDSLHPLHSTQQVPAAAVTELDNVLQNSSSMSMASEHISTLCLPPPDNSNENLVVTRPKKRKSASSELLPWQREVSQGSPRLLSISVAEVEWARESNRLIEKVEDDVEWIEDWPPMLRSKRRLILTTQLMQQLLHNAPRVVLSADASKNYESLAYFVARSALGDACSTTSISACDTNSHSDSGNISSEKHKLSERYGDQYILKALEEFLSKSRELENDILRLDKRASILDLRVECQELERVSVINRFARFHGRGQADGVESSLSSDGPVNIPKPFPQRYVTAFPIPRNLPDRVPCLSL</sequence>
<evidence type="ECO:0000256" key="1">
    <source>
        <dbReference type="SAM" id="MobiDB-lite"/>
    </source>
</evidence>
<accession>A0AAV5LE61</accession>
<keyword evidence="3" id="KW-1185">Reference proteome</keyword>